<sequence length="296" mass="33827">MLSSWNHYFLMCPIGNTWYKVQWEGYKRATWVYEVDCDGCPDLINEFLEGHDGEPASLTTIPIHGSYGKDDCITISDHYPEYRLLAHPLTPFPFKAPVIINCHSTNLLRIQNDGTENAQNIWLKIIAIKNEDDNGHLDISFYGLTHVNNYAVLPTTAALAYSSGNTCDITIPIVRLPNTTKFRFNYIPTITNTNDERIELMRFCSAHSNITWTHLQGFGAVNNFFRFMIKLEGATNLELPVFNYGRKLQRKAIVTEKRKPCEDAIIIRREAENKTHHSIWDHSLLPGNLSIITIAP</sequence>
<reference evidence="1 2" key="1">
    <citation type="journal article" date="2011" name="Science">
        <title>The ecoresponsive genome of Daphnia pulex.</title>
        <authorList>
            <person name="Colbourne J.K."/>
            <person name="Pfrender M.E."/>
            <person name="Gilbert D."/>
            <person name="Thomas W.K."/>
            <person name="Tucker A."/>
            <person name="Oakley T.H."/>
            <person name="Tokishita S."/>
            <person name="Aerts A."/>
            <person name="Arnold G.J."/>
            <person name="Basu M.K."/>
            <person name="Bauer D.J."/>
            <person name="Caceres C.E."/>
            <person name="Carmel L."/>
            <person name="Casola C."/>
            <person name="Choi J.H."/>
            <person name="Detter J.C."/>
            <person name="Dong Q."/>
            <person name="Dusheyko S."/>
            <person name="Eads B.D."/>
            <person name="Frohlich T."/>
            <person name="Geiler-Samerotte K.A."/>
            <person name="Gerlach D."/>
            <person name="Hatcher P."/>
            <person name="Jogdeo S."/>
            <person name="Krijgsveld J."/>
            <person name="Kriventseva E.V."/>
            <person name="Kultz D."/>
            <person name="Laforsch C."/>
            <person name="Lindquist E."/>
            <person name="Lopez J."/>
            <person name="Manak J.R."/>
            <person name="Muller J."/>
            <person name="Pangilinan J."/>
            <person name="Patwardhan R.P."/>
            <person name="Pitluck S."/>
            <person name="Pritham E.J."/>
            <person name="Rechtsteiner A."/>
            <person name="Rho M."/>
            <person name="Rogozin I.B."/>
            <person name="Sakarya O."/>
            <person name="Salamov A."/>
            <person name="Schaack S."/>
            <person name="Shapiro H."/>
            <person name="Shiga Y."/>
            <person name="Skalitzky C."/>
            <person name="Smith Z."/>
            <person name="Souvorov A."/>
            <person name="Sung W."/>
            <person name="Tang Z."/>
            <person name="Tsuchiya D."/>
            <person name="Tu H."/>
            <person name="Vos H."/>
            <person name="Wang M."/>
            <person name="Wolf Y.I."/>
            <person name="Yamagata H."/>
            <person name="Yamada T."/>
            <person name="Ye Y."/>
            <person name="Shaw J.R."/>
            <person name="Andrews J."/>
            <person name="Crease T.J."/>
            <person name="Tang H."/>
            <person name="Lucas S.M."/>
            <person name="Robertson H.M."/>
            <person name="Bork P."/>
            <person name="Koonin E.V."/>
            <person name="Zdobnov E.M."/>
            <person name="Grigoriev I.V."/>
            <person name="Lynch M."/>
            <person name="Boore J.L."/>
        </authorList>
    </citation>
    <scope>NUCLEOTIDE SEQUENCE [LARGE SCALE GENOMIC DNA]</scope>
</reference>
<dbReference type="KEGG" id="dpx:DAPPUDRAFT_249394"/>
<proteinExistence type="predicted"/>
<accession>E9GWK7</accession>
<keyword evidence="2" id="KW-1185">Reference proteome</keyword>
<protein>
    <submittedName>
        <fullName evidence="1">Uncharacterized protein</fullName>
    </submittedName>
</protein>
<dbReference type="Proteomes" id="UP000000305">
    <property type="component" value="Unassembled WGS sequence"/>
</dbReference>
<dbReference type="SUPFAM" id="SSF54160">
    <property type="entry name" value="Chromo domain-like"/>
    <property type="match status" value="1"/>
</dbReference>
<dbReference type="Gene3D" id="2.40.50.40">
    <property type="match status" value="1"/>
</dbReference>
<organism evidence="1 2">
    <name type="scientific">Daphnia pulex</name>
    <name type="common">Water flea</name>
    <dbReference type="NCBI Taxonomy" id="6669"/>
    <lineage>
        <taxon>Eukaryota</taxon>
        <taxon>Metazoa</taxon>
        <taxon>Ecdysozoa</taxon>
        <taxon>Arthropoda</taxon>
        <taxon>Crustacea</taxon>
        <taxon>Branchiopoda</taxon>
        <taxon>Diplostraca</taxon>
        <taxon>Cladocera</taxon>
        <taxon>Anomopoda</taxon>
        <taxon>Daphniidae</taxon>
        <taxon>Daphnia</taxon>
    </lineage>
</organism>
<dbReference type="AlphaFoldDB" id="E9GWK7"/>
<dbReference type="EMBL" id="GL732570">
    <property type="protein sequence ID" value="EFX76171.1"/>
    <property type="molecule type" value="Genomic_DNA"/>
</dbReference>
<evidence type="ECO:0000313" key="1">
    <source>
        <dbReference type="EMBL" id="EFX76171.1"/>
    </source>
</evidence>
<gene>
    <name evidence="1" type="ORF">DAPPUDRAFT_249394</name>
</gene>
<dbReference type="InParanoid" id="E9GWK7"/>
<dbReference type="GO" id="GO:0005694">
    <property type="term" value="C:chromosome"/>
    <property type="evidence" value="ECO:0007669"/>
    <property type="project" value="UniProtKB-ARBA"/>
</dbReference>
<name>E9GWK7_DAPPU</name>
<dbReference type="HOGENOM" id="CLU_940934_0_0_1"/>
<dbReference type="InterPro" id="IPR016197">
    <property type="entry name" value="Chromo-like_dom_sf"/>
</dbReference>
<evidence type="ECO:0000313" key="2">
    <source>
        <dbReference type="Proteomes" id="UP000000305"/>
    </source>
</evidence>
<dbReference type="CDD" id="cd00024">
    <property type="entry name" value="CD_CSD"/>
    <property type="match status" value="1"/>
</dbReference>